<gene>
    <name evidence="1" type="ORF">KUTeg_016335</name>
</gene>
<organism evidence="1 2">
    <name type="scientific">Tegillarca granosa</name>
    <name type="common">Malaysian cockle</name>
    <name type="synonym">Anadara granosa</name>
    <dbReference type="NCBI Taxonomy" id="220873"/>
    <lineage>
        <taxon>Eukaryota</taxon>
        <taxon>Metazoa</taxon>
        <taxon>Spiralia</taxon>
        <taxon>Lophotrochozoa</taxon>
        <taxon>Mollusca</taxon>
        <taxon>Bivalvia</taxon>
        <taxon>Autobranchia</taxon>
        <taxon>Pteriomorphia</taxon>
        <taxon>Arcoida</taxon>
        <taxon>Arcoidea</taxon>
        <taxon>Arcidae</taxon>
        <taxon>Tegillarca</taxon>
    </lineage>
</organism>
<accession>A0ABQ9EQV2</accession>
<reference evidence="1 2" key="1">
    <citation type="submission" date="2022-12" db="EMBL/GenBank/DDBJ databases">
        <title>Chromosome-level genome of Tegillarca granosa.</title>
        <authorList>
            <person name="Kim J."/>
        </authorList>
    </citation>
    <scope>NUCLEOTIDE SEQUENCE [LARGE SCALE GENOMIC DNA]</scope>
    <source>
        <strain evidence="1">Teg-2019</strain>
        <tissue evidence="1">Adductor muscle</tissue>
    </source>
</reference>
<proteinExistence type="predicted"/>
<dbReference type="Proteomes" id="UP001217089">
    <property type="component" value="Unassembled WGS sequence"/>
</dbReference>
<keyword evidence="2" id="KW-1185">Reference proteome</keyword>
<dbReference type="EMBL" id="JARBDR010000813">
    <property type="protein sequence ID" value="KAJ8305790.1"/>
    <property type="molecule type" value="Genomic_DNA"/>
</dbReference>
<evidence type="ECO:0000313" key="1">
    <source>
        <dbReference type="EMBL" id="KAJ8305790.1"/>
    </source>
</evidence>
<comment type="caution">
    <text evidence="1">The sequence shown here is derived from an EMBL/GenBank/DDBJ whole genome shotgun (WGS) entry which is preliminary data.</text>
</comment>
<dbReference type="InterPro" id="IPR037238">
    <property type="entry name" value="YbiA-like_sf"/>
</dbReference>
<name>A0ABQ9EQV2_TEGGR</name>
<protein>
    <submittedName>
        <fullName evidence="1">Uncharacterized protein</fullName>
    </submittedName>
</protein>
<dbReference type="SUPFAM" id="SSF143990">
    <property type="entry name" value="YbiA-like"/>
    <property type="match status" value="1"/>
</dbReference>
<evidence type="ECO:0000313" key="2">
    <source>
        <dbReference type="Proteomes" id="UP001217089"/>
    </source>
</evidence>
<sequence length="74" mass="8837">METSQKPKKTQKKKLENDYVNEPQINHEFEFFYGKDSPFSQFHSVEFTVSDVKYTCTEQFMMHSKAGKVVYKFL</sequence>
<dbReference type="Gene3D" id="1.10.357.40">
    <property type="entry name" value="YbiA-like"/>
    <property type="match status" value="1"/>
</dbReference>